<dbReference type="GO" id="GO:0005975">
    <property type="term" value="P:carbohydrate metabolic process"/>
    <property type="evidence" value="ECO:0007669"/>
    <property type="project" value="InterPro"/>
</dbReference>
<dbReference type="PRINTS" id="PR00742">
    <property type="entry name" value="GLHYDRLASE35"/>
</dbReference>
<protein>
    <submittedName>
        <fullName evidence="10">Beta-galactosidase</fullName>
    </submittedName>
</protein>
<feature type="domain" description="Beta-galactosidase 1-like first all-beta" evidence="8">
    <location>
        <begin position="393"/>
        <end position="503"/>
    </location>
</feature>
<gene>
    <name evidence="10" type="ORF">IDJ76_07630</name>
</gene>
<dbReference type="AlphaFoldDB" id="A0A926S1D5"/>
<evidence type="ECO:0000256" key="5">
    <source>
        <dbReference type="RuleBase" id="RU003679"/>
    </source>
</evidence>
<dbReference type="PANTHER" id="PTHR23421">
    <property type="entry name" value="BETA-GALACTOSIDASE RELATED"/>
    <property type="match status" value="1"/>
</dbReference>
<keyword evidence="2" id="KW-0378">Hydrolase</keyword>
<evidence type="ECO:0000259" key="9">
    <source>
        <dbReference type="Pfam" id="PF21467"/>
    </source>
</evidence>
<evidence type="ECO:0000256" key="2">
    <source>
        <dbReference type="ARBA" id="ARBA00022801"/>
    </source>
</evidence>
<dbReference type="InterPro" id="IPR026283">
    <property type="entry name" value="B-gal_1-like"/>
</dbReference>
<feature type="domain" description="Glycoside hydrolase 35 catalytic" evidence="7">
    <location>
        <begin position="33"/>
        <end position="348"/>
    </location>
</feature>
<comment type="caution">
    <text evidence="10">The sequence shown here is derived from an EMBL/GenBank/DDBJ whole genome shotgun (WGS) entry which is preliminary data.</text>
</comment>
<evidence type="ECO:0000259" key="7">
    <source>
        <dbReference type="Pfam" id="PF01301"/>
    </source>
</evidence>
<dbReference type="Pfam" id="PF01301">
    <property type="entry name" value="Glyco_hydro_35"/>
    <property type="match status" value="1"/>
</dbReference>
<dbReference type="InterPro" id="IPR001944">
    <property type="entry name" value="Glycoside_Hdrlase_35"/>
</dbReference>
<evidence type="ECO:0000313" key="11">
    <source>
        <dbReference type="Proteomes" id="UP000619078"/>
    </source>
</evidence>
<evidence type="ECO:0000256" key="3">
    <source>
        <dbReference type="ARBA" id="ARBA00023295"/>
    </source>
</evidence>
<evidence type="ECO:0000256" key="1">
    <source>
        <dbReference type="ARBA" id="ARBA00009809"/>
    </source>
</evidence>
<keyword evidence="6" id="KW-0732">Signal</keyword>
<proteinExistence type="inferred from homology"/>
<dbReference type="GO" id="GO:0004565">
    <property type="term" value="F:beta-galactosidase activity"/>
    <property type="evidence" value="ECO:0007669"/>
    <property type="project" value="InterPro"/>
</dbReference>
<evidence type="ECO:0000259" key="8">
    <source>
        <dbReference type="Pfam" id="PF21317"/>
    </source>
</evidence>
<feature type="active site" description="Nucleophile" evidence="4">
    <location>
        <position position="256"/>
    </location>
</feature>
<comment type="similarity">
    <text evidence="1 5">Belongs to the glycosyl hydrolase 35 family.</text>
</comment>
<dbReference type="Gene3D" id="2.60.120.260">
    <property type="entry name" value="Galactose-binding domain-like"/>
    <property type="match status" value="2"/>
</dbReference>
<reference evidence="10" key="1">
    <citation type="submission" date="2020-09" db="EMBL/GenBank/DDBJ databases">
        <title>Novel species of Mucilaginibacter isolated from a glacier on the Tibetan Plateau.</title>
        <authorList>
            <person name="Liu Q."/>
            <person name="Xin Y.-H."/>
        </authorList>
    </citation>
    <scope>NUCLEOTIDE SEQUENCE</scope>
    <source>
        <strain evidence="10">ZB1P21</strain>
    </source>
</reference>
<sequence length="613" mass="69219">MLKKILICCALFLSTVATNAQTTNHNFAFSDSTFMLDGKPLQIISGEMHCYRIPRENWRERMKMAKAMGLNTIGTYMFWNQHEMVQGKYDFTGNNDIAEFVRIAKEEGLWVILRPSPYACAEWEFGGYPWWLLKDKTLKVRSQDPKFINAYHNYMIEVGKQLAPLQVNHGGNILMVQIENEYGSYGSDKVYLAQNEKIFREAGFDGTLFTCDGATQMPAGYLPGYLPAVNGEDNPTKVKELINKYHNGKGPYYIAEWYPGWFDSWGKPHSGSNADADAKKLDEVLSAGISINLYMFHGGTTRDFMNGANMNKTEAYAPQTSSYDYDAPLDEAGNPTAKFYKFRTVIAKHLPPGTTLPEVPEKKKRTYALEAIKLTGTANLFSNLGKPVESDKPMSFEDLDQGYGFVLYRTTLQNAASGLLKIKEMRDYATVYLNGKRISVLDRRLKQDSLQLNSPTANSTLDILVENNGRINYGPFLTDNRQGITDKVTLNGQELLGWKMYLLPFTATTGFKYLPAQNEGELQPALYRGTFSLRITGDTYLDMHGFGKGFVFVNGHNLGKYWEIGPQQTLYVPATWLKKGTNELVVFDELLGNHTELSTLDHPVLNEEKKTDK</sequence>
<dbReference type="EMBL" id="JACWMX010000003">
    <property type="protein sequence ID" value="MBD1392963.1"/>
    <property type="molecule type" value="Genomic_DNA"/>
</dbReference>
<dbReference type="Pfam" id="PF21317">
    <property type="entry name" value="BetaGal_ABD_1"/>
    <property type="match status" value="1"/>
</dbReference>
<feature type="active site" description="Proton donor" evidence="4">
    <location>
        <position position="181"/>
    </location>
</feature>
<feature type="domain" description="Beta-galactosidase galactose-binding" evidence="9">
    <location>
        <begin position="524"/>
        <end position="582"/>
    </location>
</feature>
<dbReference type="SUPFAM" id="SSF51445">
    <property type="entry name" value="(Trans)glycosidases"/>
    <property type="match status" value="1"/>
</dbReference>
<dbReference type="InterPro" id="IPR008979">
    <property type="entry name" value="Galactose-bd-like_sf"/>
</dbReference>
<dbReference type="PIRSF" id="PIRSF006336">
    <property type="entry name" value="B-gal"/>
    <property type="match status" value="1"/>
</dbReference>
<dbReference type="Gene3D" id="3.20.20.80">
    <property type="entry name" value="Glycosidases"/>
    <property type="match status" value="1"/>
</dbReference>
<dbReference type="FunFam" id="2.60.120.260:FF:000049">
    <property type="entry name" value="Beta-galactosidase"/>
    <property type="match status" value="1"/>
</dbReference>
<evidence type="ECO:0000256" key="4">
    <source>
        <dbReference type="PIRSR" id="PIRSR006336-1"/>
    </source>
</evidence>
<evidence type="ECO:0000256" key="6">
    <source>
        <dbReference type="SAM" id="SignalP"/>
    </source>
</evidence>
<accession>A0A926S1D5</accession>
<organism evidence="10 11">
    <name type="scientific">Mucilaginibacter glaciei</name>
    <dbReference type="NCBI Taxonomy" id="2772109"/>
    <lineage>
        <taxon>Bacteria</taxon>
        <taxon>Pseudomonadati</taxon>
        <taxon>Bacteroidota</taxon>
        <taxon>Sphingobacteriia</taxon>
        <taxon>Sphingobacteriales</taxon>
        <taxon>Sphingobacteriaceae</taxon>
        <taxon>Mucilaginibacter</taxon>
    </lineage>
</organism>
<dbReference type="SUPFAM" id="SSF49785">
    <property type="entry name" value="Galactose-binding domain-like"/>
    <property type="match status" value="1"/>
</dbReference>
<keyword evidence="3" id="KW-0326">Glycosidase</keyword>
<feature type="chain" id="PRO_5037035410" evidence="6">
    <location>
        <begin position="21"/>
        <end position="613"/>
    </location>
</feature>
<keyword evidence="11" id="KW-1185">Reference proteome</keyword>
<name>A0A926S1D5_9SPHI</name>
<dbReference type="InterPro" id="IPR031330">
    <property type="entry name" value="Gly_Hdrlase_35_cat"/>
</dbReference>
<dbReference type="RefSeq" id="WP_191162423.1">
    <property type="nucleotide sequence ID" value="NZ_JACWMX010000003.1"/>
</dbReference>
<dbReference type="InterPro" id="IPR017853">
    <property type="entry name" value="GH"/>
</dbReference>
<dbReference type="InterPro" id="IPR048913">
    <property type="entry name" value="BetaGal_gal-bd"/>
</dbReference>
<dbReference type="Pfam" id="PF21467">
    <property type="entry name" value="BetaGal_gal-bd"/>
    <property type="match status" value="1"/>
</dbReference>
<feature type="signal peptide" evidence="6">
    <location>
        <begin position="1"/>
        <end position="20"/>
    </location>
</feature>
<evidence type="ECO:0000313" key="10">
    <source>
        <dbReference type="EMBL" id="MBD1392963.1"/>
    </source>
</evidence>
<dbReference type="InterPro" id="IPR048912">
    <property type="entry name" value="BetaGal1-like_ABD1"/>
</dbReference>
<dbReference type="Proteomes" id="UP000619078">
    <property type="component" value="Unassembled WGS sequence"/>
</dbReference>